<dbReference type="PANTHER" id="PTHR30558">
    <property type="entry name" value="EXBD MEMBRANE COMPONENT OF PMF-DRIVEN MACROMOLECULE IMPORT SYSTEM"/>
    <property type="match status" value="1"/>
</dbReference>
<comment type="similarity">
    <text evidence="2 7">Belongs to the ExbD/TolR family.</text>
</comment>
<evidence type="ECO:0000256" key="1">
    <source>
        <dbReference type="ARBA" id="ARBA00004162"/>
    </source>
</evidence>
<dbReference type="RefSeq" id="WP_131913083.1">
    <property type="nucleotide sequence ID" value="NZ_OU594967.1"/>
</dbReference>
<protein>
    <submittedName>
        <fullName evidence="9">Outer membrane transport energization protein ExbD</fullName>
    </submittedName>
</protein>
<dbReference type="Proteomes" id="UP000295565">
    <property type="component" value="Unassembled WGS sequence"/>
</dbReference>
<gene>
    <name evidence="9" type="ORF">EV690_2296</name>
</gene>
<evidence type="ECO:0000256" key="7">
    <source>
        <dbReference type="RuleBase" id="RU003879"/>
    </source>
</evidence>
<keyword evidence="7" id="KW-0813">Transport</keyword>
<evidence type="ECO:0000256" key="8">
    <source>
        <dbReference type="SAM" id="Phobius"/>
    </source>
</evidence>
<dbReference type="EMBL" id="SMGD01000013">
    <property type="protein sequence ID" value="TCK52188.1"/>
    <property type="molecule type" value="Genomic_DNA"/>
</dbReference>
<keyword evidence="4 7" id="KW-0812">Transmembrane</keyword>
<evidence type="ECO:0000256" key="4">
    <source>
        <dbReference type="ARBA" id="ARBA00022692"/>
    </source>
</evidence>
<dbReference type="Gene3D" id="3.30.420.270">
    <property type="match status" value="1"/>
</dbReference>
<evidence type="ECO:0000256" key="3">
    <source>
        <dbReference type="ARBA" id="ARBA00022475"/>
    </source>
</evidence>
<dbReference type="OrthoDB" id="9793581at2"/>
<evidence type="ECO:0000313" key="9">
    <source>
        <dbReference type="EMBL" id="TCK52188.1"/>
    </source>
</evidence>
<evidence type="ECO:0000256" key="2">
    <source>
        <dbReference type="ARBA" id="ARBA00005811"/>
    </source>
</evidence>
<sequence length="138" mass="15505">MRRNRLFHQNDTEEAQIDLTPMLDIVFIMLIFFIVSTSFVQESGVKVERPVASTGSKQNQTAQLVGISESGQIWLNHQRIDIRLLSSSLNQIKATQPRLAVIIEADKRSTTGELIKVIDVLRQAGIPYRVATQKSSVN</sequence>
<evidence type="ECO:0000256" key="5">
    <source>
        <dbReference type="ARBA" id="ARBA00022989"/>
    </source>
</evidence>
<dbReference type="GO" id="GO:0005886">
    <property type="term" value="C:plasma membrane"/>
    <property type="evidence" value="ECO:0007669"/>
    <property type="project" value="UniProtKB-SubCell"/>
</dbReference>
<keyword evidence="3" id="KW-1003">Cell membrane</keyword>
<proteinExistence type="inferred from homology"/>
<dbReference type="Pfam" id="PF02472">
    <property type="entry name" value="ExbD"/>
    <property type="match status" value="1"/>
</dbReference>
<dbReference type="InterPro" id="IPR003400">
    <property type="entry name" value="ExbD"/>
</dbReference>
<evidence type="ECO:0000313" key="10">
    <source>
        <dbReference type="Proteomes" id="UP000295565"/>
    </source>
</evidence>
<feature type="transmembrane region" description="Helical" evidence="8">
    <location>
        <begin position="21"/>
        <end position="40"/>
    </location>
</feature>
<organism evidence="9 10">
    <name type="scientific">Celerinatantimonas diazotrophica</name>
    <dbReference type="NCBI Taxonomy" id="412034"/>
    <lineage>
        <taxon>Bacteria</taxon>
        <taxon>Pseudomonadati</taxon>
        <taxon>Pseudomonadota</taxon>
        <taxon>Gammaproteobacteria</taxon>
        <taxon>Celerinatantimonadaceae</taxon>
        <taxon>Celerinatantimonas</taxon>
    </lineage>
</organism>
<keyword evidence="5 8" id="KW-1133">Transmembrane helix</keyword>
<keyword evidence="6 8" id="KW-0472">Membrane</keyword>
<reference evidence="9 10" key="1">
    <citation type="submission" date="2019-03" db="EMBL/GenBank/DDBJ databases">
        <title>Genomic Encyclopedia of Type Strains, Phase IV (KMG-IV): sequencing the most valuable type-strain genomes for metagenomic binning, comparative biology and taxonomic classification.</title>
        <authorList>
            <person name="Goeker M."/>
        </authorList>
    </citation>
    <scope>NUCLEOTIDE SEQUENCE [LARGE SCALE GENOMIC DNA]</scope>
    <source>
        <strain evidence="9 10">DSM 18577</strain>
    </source>
</reference>
<dbReference type="GO" id="GO:0015031">
    <property type="term" value="P:protein transport"/>
    <property type="evidence" value="ECO:0007669"/>
    <property type="project" value="UniProtKB-KW"/>
</dbReference>
<dbReference type="GO" id="GO:0022857">
    <property type="term" value="F:transmembrane transporter activity"/>
    <property type="evidence" value="ECO:0007669"/>
    <property type="project" value="InterPro"/>
</dbReference>
<evidence type="ECO:0000256" key="6">
    <source>
        <dbReference type="ARBA" id="ARBA00023136"/>
    </source>
</evidence>
<comment type="subcellular location">
    <subcellularLocation>
        <location evidence="1">Cell membrane</location>
        <topology evidence="1">Single-pass membrane protein</topology>
    </subcellularLocation>
    <subcellularLocation>
        <location evidence="7">Cell membrane</location>
        <topology evidence="7">Single-pass type II membrane protein</topology>
    </subcellularLocation>
</comment>
<keyword evidence="7" id="KW-0653">Protein transport</keyword>
<keyword evidence="10" id="KW-1185">Reference proteome</keyword>
<dbReference type="AlphaFoldDB" id="A0A4R1JM71"/>
<accession>A0A4R1JM71</accession>
<comment type="caution">
    <text evidence="9">The sequence shown here is derived from an EMBL/GenBank/DDBJ whole genome shotgun (WGS) entry which is preliminary data.</text>
</comment>
<dbReference type="PANTHER" id="PTHR30558:SF13">
    <property type="entry name" value="BIOPOLYMER TRANSPORT PROTEIN EXBD2"/>
    <property type="match status" value="1"/>
</dbReference>
<name>A0A4R1JM71_9GAMM</name>